<protein>
    <submittedName>
        <fullName evidence="2">Uncharacterized protein</fullName>
    </submittedName>
</protein>
<dbReference type="Proteomes" id="UP000887576">
    <property type="component" value="Unplaced"/>
</dbReference>
<name>A0AC34RMM3_9BILA</name>
<sequence length="541" mass="61830">MEFCPKTGKTIVFELLDDIPLDLTDIYTLNGENLLGVIFIKFDDTYSRKNGRVFQQILKLDRISMTAEVILERRIKFDGVEHTKVGNWPQEAPDNVICYCTCNCGNKLFLIGIKYVVVFDQNHHARIGHFCRLMEFCPKTGKTIVFELLDDIPLDLTDIYTLNGENLLGVIFIKFDDTYSRKNGRVFQQILKLDRISMTAEVILERKIKFDGVEHTKVGIGIYDTGYIMITGRTPAEQGSGTTAILIAANPLQIEQLPDVNLDKQLADLEGECRNHPSDLFLLPNCVPMLNKFGIFFLVTKIVENNLIFDPHHIGIIYKVGKKWKVEIVQTEGLETEKMMKEVNGTEININYCSMVTQKNHTGWISFIVPKPWNHWRNTAQSILVKICILLIHHVGKPLVKFSRYDGGRLAKLFTDFYTWLVGPTLVPNITPPPDFVLLSLNLKNFTYKFVPVDNSNEIFRKGQSTVMIDSLLNGDVSVTEVAPEYGFVKISKYENPFKIKKLVELCFDFCEMRIPGLRKSYNMKKIGLLQNYHGGCVNFD</sequence>
<evidence type="ECO:0000313" key="1">
    <source>
        <dbReference type="Proteomes" id="UP000887576"/>
    </source>
</evidence>
<proteinExistence type="predicted"/>
<accession>A0AC34RMM3</accession>
<evidence type="ECO:0000313" key="2">
    <source>
        <dbReference type="WBParaSite" id="JU765_v2.g8285.t2"/>
    </source>
</evidence>
<reference evidence="2" key="1">
    <citation type="submission" date="2022-11" db="UniProtKB">
        <authorList>
            <consortium name="WormBaseParasite"/>
        </authorList>
    </citation>
    <scope>IDENTIFICATION</scope>
</reference>
<organism evidence="1 2">
    <name type="scientific">Panagrolaimus sp. JU765</name>
    <dbReference type="NCBI Taxonomy" id="591449"/>
    <lineage>
        <taxon>Eukaryota</taxon>
        <taxon>Metazoa</taxon>
        <taxon>Ecdysozoa</taxon>
        <taxon>Nematoda</taxon>
        <taxon>Chromadorea</taxon>
        <taxon>Rhabditida</taxon>
        <taxon>Tylenchina</taxon>
        <taxon>Panagrolaimomorpha</taxon>
        <taxon>Panagrolaimoidea</taxon>
        <taxon>Panagrolaimidae</taxon>
        <taxon>Panagrolaimus</taxon>
    </lineage>
</organism>
<dbReference type="WBParaSite" id="JU765_v2.g8285.t2">
    <property type="protein sequence ID" value="JU765_v2.g8285.t2"/>
    <property type="gene ID" value="JU765_v2.g8285"/>
</dbReference>